<dbReference type="Pfam" id="PF01037">
    <property type="entry name" value="AsnC_trans_reg"/>
    <property type="match status" value="1"/>
</dbReference>
<evidence type="ECO:0000256" key="1">
    <source>
        <dbReference type="ARBA" id="ARBA00023015"/>
    </source>
</evidence>
<dbReference type="Proteomes" id="UP000008332">
    <property type="component" value="Chromosome"/>
</dbReference>
<dbReference type="InterPro" id="IPR000485">
    <property type="entry name" value="AsnC-type_HTH_dom"/>
</dbReference>
<dbReference type="Gene3D" id="3.30.70.920">
    <property type="match status" value="1"/>
</dbReference>
<dbReference type="STRING" id="338969.Rfer_0235"/>
<keyword evidence="6" id="KW-1185">Reference proteome</keyword>
<keyword evidence="3" id="KW-0804">Transcription</keyword>
<protein>
    <submittedName>
        <fullName evidence="5">Transcriptional regulator, AsnC family</fullName>
    </submittedName>
</protein>
<dbReference type="OrthoDB" id="9152244at2"/>
<dbReference type="CDD" id="cd00090">
    <property type="entry name" value="HTH_ARSR"/>
    <property type="match status" value="1"/>
</dbReference>
<feature type="domain" description="Transcription regulator AsnC/Lrp ligand binding" evidence="4">
    <location>
        <begin position="77"/>
        <end position="145"/>
    </location>
</feature>
<organism evidence="5 6">
    <name type="scientific">Albidiferax ferrireducens (strain ATCC BAA-621 / DSM 15236 / T118)</name>
    <name type="common">Rhodoferax ferrireducens</name>
    <dbReference type="NCBI Taxonomy" id="338969"/>
    <lineage>
        <taxon>Bacteria</taxon>
        <taxon>Pseudomonadati</taxon>
        <taxon>Pseudomonadota</taxon>
        <taxon>Betaproteobacteria</taxon>
        <taxon>Burkholderiales</taxon>
        <taxon>Comamonadaceae</taxon>
        <taxon>Rhodoferax</taxon>
    </lineage>
</organism>
<dbReference type="InterPro" id="IPR011008">
    <property type="entry name" value="Dimeric_a/b-barrel"/>
</dbReference>
<reference evidence="6" key="1">
    <citation type="submission" date="2006-02" db="EMBL/GenBank/DDBJ databases">
        <title>Complete sequence of chromosome of Rhodoferax ferrireducens DSM 15236.</title>
        <authorList>
            <person name="Copeland A."/>
            <person name="Lucas S."/>
            <person name="Lapidus A."/>
            <person name="Barry K."/>
            <person name="Detter J.C."/>
            <person name="Glavina del Rio T."/>
            <person name="Hammon N."/>
            <person name="Israni S."/>
            <person name="Pitluck S."/>
            <person name="Brettin T."/>
            <person name="Bruce D."/>
            <person name="Han C."/>
            <person name="Tapia R."/>
            <person name="Gilna P."/>
            <person name="Kiss H."/>
            <person name="Schmutz J."/>
            <person name="Larimer F."/>
            <person name="Land M."/>
            <person name="Kyrpides N."/>
            <person name="Ivanova N."/>
            <person name="Richardson P."/>
        </authorList>
    </citation>
    <scope>NUCLEOTIDE SEQUENCE [LARGE SCALE GENOMIC DNA]</scope>
    <source>
        <strain evidence="6">ATCC BAA-621 / DSM 15236 / T118</strain>
    </source>
</reference>
<dbReference type="RefSeq" id="WP_011462565.1">
    <property type="nucleotide sequence ID" value="NC_007908.1"/>
</dbReference>
<evidence type="ECO:0000313" key="5">
    <source>
        <dbReference type="EMBL" id="ABD67992.1"/>
    </source>
</evidence>
<dbReference type="KEGG" id="rfr:Rfer_0235"/>
<dbReference type="HOGENOM" id="CLU_091233_5_2_4"/>
<keyword evidence="2" id="KW-0238">DNA-binding</keyword>
<dbReference type="PANTHER" id="PTHR30154">
    <property type="entry name" value="LEUCINE-RESPONSIVE REGULATORY PROTEIN"/>
    <property type="match status" value="1"/>
</dbReference>
<dbReference type="GO" id="GO:0006355">
    <property type="term" value="P:regulation of DNA-templated transcription"/>
    <property type="evidence" value="ECO:0007669"/>
    <property type="project" value="UniProtKB-ARBA"/>
</dbReference>
<name>Q222R1_ALBFT</name>
<dbReference type="PANTHER" id="PTHR30154:SF34">
    <property type="entry name" value="TRANSCRIPTIONAL REGULATOR AZLB"/>
    <property type="match status" value="1"/>
</dbReference>
<dbReference type="InterPro" id="IPR036388">
    <property type="entry name" value="WH-like_DNA-bd_sf"/>
</dbReference>
<dbReference type="SMART" id="SM00344">
    <property type="entry name" value="HTH_ASNC"/>
    <property type="match status" value="1"/>
</dbReference>
<dbReference type="Gene3D" id="1.10.10.10">
    <property type="entry name" value="Winged helix-like DNA-binding domain superfamily/Winged helix DNA-binding domain"/>
    <property type="match status" value="1"/>
</dbReference>
<dbReference type="InterPro" id="IPR019888">
    <property type="entry name" value="Tscrpt_reg_AsnC-like"/>
</dbReference>
<dbReference type="EMBL" id="CP000267">
    <property type="protein sequence ID" value="ABD67992.1"/>
    <property type="molecule type" value="Genomic_DNA"/>
</dbReference>
<dbReference type="InterPro" id="IPR036390">
    <property type="entry name" value="WH_DNA-bd_sf"/>
</dbReference>
<gene>
    <name evidence="5" type="ordered locus">Rfer_0235</name>
</gene>
<dbReference type="Pfam" id="PF13412">
    <property type="entry name" value="HTH_24"/>
    <property type="match status" value="1"/>
</dbReference>
<accession>Q222R1</accession>
<dbReference type="GO" id="GO:0005829">
    <property type="term" value="C:cytosol"/>
    <property type="evidence" value="ECO:0007669"/>
    <property type="project" value="TreeGrafter"/>
</dbReference>
<sequence>MREFIDPTDRRLAKLLSSDAQDSVNQLADKLQLSPPTVRTRLRSLIEKNVLKIVGLLNLSERPELIAAVVGINANAQGHMDDLMKKIAELPFVTSVSLVTGRFDLIVEVLVAGDVQDLYRVTSELLPKVAGPGVVSRSETFVVMKSHNKWINLPRGCWEQGGNEEQLTTLSKPKKR</sequence>
<dbReference type="AlphaFoldDB" id="Q222R1"/>
<evidence type="ECO:0000256" key="2">
    <source>
        <dbReference type="ARBA" id="ARBA00023125"/>
    </source>
</evidence>
<dbReference type="SUPFAM" id="SSF54909">
    <property type="entry name" value="Dimeric alpha+beta barrel"/>
    <property type="match status" value="1"/>
</dbReference>
<dbReference type="GO" id="GO:0043565">
    <property type="term" value="F:sequence-specific DNA binding"/>
    <property type="evidence" value="ECO:0007669"/>
    <property type="project" value="InterPro"/>
</dbReference>
<dbReference type="GO" id="GO:0043200">
    <property type="term" value="P:response to amino acid"/>
    <property type="evidence" value="ECO:0007669"/>
    <property type="project" value="TreeGrafter"/>
</dbReference>
<keyword evidence="1" id="KW-0805">Transcription regulation</keyword>
<evidence type="ECO:0000259" key="4">
    <source>
        <dbReference type="Pfam" id="PF01037"/>
    </source>
</evidence>
<dbReference type="PRINTS" id="PR00033">
    <property type="entry name" value="HTHASNC"/>
</dbReference>
<dbReference type="InterPro" id="IPR011991">
    <property type="entry name" value="ArsR-like_HTH"/>
</dbReference>
<evidence type="ECO:0000313" key="6">
    <source>
        <dbReference type="Proteomes" id="UP000008332"/>
    </source>
</evidence>
<dbReference type="SUPFAM" id="SSF46785">
    <property type="entry name" value="Winged helix' DNA-binding domain"/>
    <property type="match status" value="1"/>
</dbReference>
<dbReference type="InterPro" id="IPR019887">
    <property type="entry name" value="Tscrpt_reg_AsnC/Lrp_C"/>
</dbReference>
<dbReference type="eggNOG" id="COG1522">
    <property type="taxonomic scope" value="Bacteria"/>
</dbReference>
<proteinExistence type="predicted"/>
<evidence type="ECO:0000256" key="3">
    <source>
        <dbReference type="ARBA" id="ARBA00023163"/>
    </source>
</evidence>